<name>A0ABS1U8A2_9PROT</name>
<proteinExistence type="predicted"/>
<evidence type="ECO:0000313" key="1">
    <source>
        <dbReference type="EMBL" id="MBL6079526.1"/>
    </source>
</evidence>
<accession>A0ABS1U8A2</accession>
<keyword evidence="2" id="KW-1185">Reference proteome</keyword>
<sequence>MKLGRRGLIAVLAAAPSGGAARAQTVAGRRGEPDLWFDPTQLPSFTGTVERYLPNPRGEVDGLIFKEGPQVVFPPDVAEAVRRDAPTGKSVIIWGIRARRAPVITMLAFAPSSDATPVVVDRFYWRLGGRAAQEGSASLRLSGTVKQPYYTPQGDVAGAILEDGSVVLVPAAAVDSVQDILKPGQALAASGPGREGPDGRALLAQQLGPAPDALQPLPGLQR</sequence>
<reference evidence="1 2" key="1">
    <citation type="submission" date="2021-01" db="EMBL/GenBank/DDBJ databases">
        <title>Belnapia mucosa sp. nov. and Belnapia arida sp. nov., isolated from the Tabernas Desert (Almeria, Spain).</title>
        <authorList>
            <person name="Molina-Menor E."/>
            <person name="Vidal-Verdu A."/>
            <person name="Calonge A."/>
            <person name="Satari L."/>
            <person name="Pereto J."/>
            <person name="Porcar M."/>
        </authorList>
    </citation>
    <scope>NUCLEOTIDE SEQUENCE [LARGE SCALE GENOMIC DNA]</scope>
    <source>
        <strain evidence="1 2">T18</strain>
    </source>
</reference>
<organism evidence="1 2">
    <name type="scientific">Belnapia arida</name>
    <dbReference type="NCBI Taxonomy" id="2804533"/>
    <lineage>
        <taxon>Bacteria</taxon>
        <taxon>Pseudomonadati</taxon>
        <taxon>Pseudomonadota</taxon>
        <taxon>Alphaproteobacteria</taxon>
        <taxon>Acetobacterales</taxon>
        <taxon>Roseomonadaceae</taxon>
        <taxon>Belnapia</taxon>
    </lineage>
</organism>
<protein>
    <submittedName>
        <fullName evidence="1">Uncharacterized protein</fullName>
    </submittedName>
</protein>
<dbReference type="EMBL" id="JAETWB010000007">
    <property type="protein sequence ID" value="MBL6079526.1"/>
    <property type="molecule type" value="Genomic_DNA"/>
</dbReference>
<comment type="caution">
    <text evidence="1">The sequence shown here is derived from an EMBL/GenBank/DDBJ whole genome shotgun (WGS) entry which is preliminary data.</text>
</comment>
<evidence type="ECO:0000313" key="2">
    <source>
        <dbReference type="Proteomes" id="UP000660885"/>
    </source>
</evidence>
<dbReference type="RefSeq" id="WP_202832777.1">
    <property type="nucleotide sequence ID" value="NZ_JAETWB010000007.1"/>
</dbReference>
<gene>
    <name evidence="1" type="ORF">JMJ56_16025</name>
</gene>
<dbReference type="Proteomes" id="UP000660885">
    <property type="component" value="Unassembled WGS sequence"/>
</dbReference>